<dbReference type="GO" id="GO:0005524">
    <property type="term" value="F:ATP binding"/>
    <property type="evidence" value="ECO:0007669"/>
    <property type="project" value="InterPro"/>
</dbReference>
<dbReference type="CDD" id="cd01949">
    <property type="entry name" value="GGDEF"/>
    <property type="match status" value="1"/>
</dbReference>
<evidence type="ECO:0000313" key="5">
    <source>
        <dbReference type="Proteomes" id="UP000604475"/>
    </source>
</evidence>
<dbReference type="SUPFAM" id="SSF52540">
    <property type="entry name" value="P-loop containing nucleoside triphosphate hydrolases"/>
    <property type="match status" value="1"/>
</dbReference>
<dbReference type="InterPro" id="IPR053159">
    <property type="entry name" value="Hybrid_Histidine_Kinase"/>
</dbReference>
<dbReference type="SUPFAM" id="SSF56112">
    <property type="entry name" value="Protein kinase-like (PK-like)"/>
    <property type="match status" value="1"/>
</dbReference>
<protein>
    <submittedName>
        <fullName evidence="4">Diguanylate cyclase</fullName>
    </submittedName>
</protein>
<dbReference type="Pfam" id="PF00069">
    <property type="entry name" value="Pkinase"/>
    <property type="match status" value="1"/>
</dbReference>
<evidence type="ECO:0000256" key="1">
    <source>
        <dbReference type="ARBA" id="ARBA00004167"/>
    </source>
</evidence>
<dbReference type="Pfam" id="PF01590">
    <property type="entry name" value="GAF"/>
    <property type="match status" value="1"/>
</dbReference>
<dbReference type="InterPro" id="IPR000160">
    <property type="entry name" value="GGDEF_dom"/>
</dbReference>
<dbReference type="Gene3D" id="3.30.450.40">
    <property type="match status" value="1"/>
</dbReference>
<proteinExistence type="predicted"/>
<dbReference type="InterPro" id="IPR003018">
    <property type="entry name" value="GAF"/>
</dbReference>
<comment type="subcellular location">
    <subcellularLocation>
        <location evidence="1">Membrane</location>
        <topology evidence="1">Single-pass membrane protein</topology>
    </subcellularLocation>
</comment>
<dbReference type="PANTHER" id="PTHR43642:SF1">
    <property type="entry name" value="HYBRID SIGNAL TRANSDUCTION HISTIDINE KINASE G"/>
    <property type="match status" value="1"/>
</dbReference>
<dbReference type="SUPFAM" id="SSF55781">
    <property type="entry name" value="GAF domain-like"/>
    <property type="match status" value="1"/>
</dbReference>
<evidence type="ECO:0000313" key="4">
    <source>
        <dbReference type="EMBL" id="MBL7629218.1"/>
    </source>
</evidence>
<dbReference type="EMBL" id="JAEACQ010000222">
    <property type="protein sequence ID" value="MBL7629218.1"/>
    <property type="molecule type" value="Genomic_DNA"/>
</dbReference>
<dbReference type="SMART" id="SM00267">
    <property type="entry name" value="GGDEF"/>
    <property type="match status" value="1"/>
</dbReference>
<dbReference type="PROSITE" id="PS50887">
    <property type="entry name" value="GGDEF"/>
    <property type="match status" value="1"/>
</dbReference>
<reference evidence="4" key="1">
    <citation type="submission" date="2020-12" db="EMBL/GenBank/DDBJ databases">
        <title>Genomic characterization of non-nitrogen-fixing Frankia strains.</title>
        <authorList>
            <person name="Carlos-Shanley C."/>
            <person name="Guerra T."/>
            <person name="Hahn D."/>
        </authorList>
    </citation>
    <scope>NUCLEOTIDE SEQUENCE</scope>
    <source>
        <strain evidence="4">CN6</strain>
    </source>
</reference>
<dbReference type="Pfam" id="PF13191">
    <property type="entry name" value="AAA_16"/>
    <property type="match status" value="1"/>
</dbReference>
<dbReference type="RefSeq" id="WP_203006811.1">
    <property type="nucleotide sequence ID" value="NZ_JADWYU010000387.1"/>
</dbReference>
<dbReference type="GO" id="GO:0016020">
    <property type="term" value="C:membrane"/>
    <property type="evidence" value="ECO:0007669"/>
    <property type="project" value="UniProtKB-SubCell"/>
</dbReference>
<keyword evidence="5" id="KW-1185">Reference proteome</keyword>
<feature type="domain" description="Protein kinase" evidence="2">
    <location>
        <begin position="1"/>
        <end position="267"/>
    </location>
</feature>
<comment type="caution">
    <text evidence="4">The sequence shown here is derived from an EMBL/GenBank/DDBJ whole genome shotgun (WGS) entry which is preliminary data.</text>
</comment>
<name>A0A937UPM2_9ACTN</name>
<organism evidence="4 5">
    <name type="scientific">Frankia nepalensis</name>
    <dbReference type="NCBI Taxonomy" id="1836974"/>
    <lineage>
        <taxon>Bacteria</taxon>
        <taxon>Bacillati</taxon>
        <taxon>Actinomycetota</taxon>
        <taxon>Actinomycetes</taxon>
        <taxon>Frankiales</taxon>
        <taxon>Frankiaceae</taxon>
        <taxon>Frankia</taxon>
    </lineage>
</organism>
<dbReference type="InterPro" id="IPR043128">
    <property type="entry name" value="Rev_trsase/Diguanyl_cyclase"/>
</dbReference>
<dbReference type="Pfam" id="PF00990">
    <property type="entry name" value="GGDEF"/>
    <property type="match status" value="1"/>
</dbReference>
<dbReference type="InterPro" id="IPR000719">
    <property type="entry name" value="Prot_kinase_dom"/>
</dbReference>
<sequence>MRAQRTTPSRDPPEVLRVELLHESERTRVTRLVSATGSVIRKEPLGPGARQRLRHEVEILERLSGVEGVVHLAAGQLRCPGSILLNDVGGTVLSERASPLDPAKLLDLAALLARTVAGVHRLEVVHRNINPANIVMSGDRDSPCLIDFALATTVAAVQTGFVHPREIVGSVPYLAPEQTGRTGRPVDARADLYTVGTTLYELATGMPPFGTADPLRIIHGHLARVPVPPVAVNAAVPAALSAIIMHLLEKEPEDRYQSADGLIHDLALVRQGTVVVRPGECDVPTWSLVPSRLSGREDEIGELGAAFTEAMAGRRTGLLLSGAPGVGKTSLAHELRPIVAGADGWFVAGKFDQYRRDQEHDGVWQAFQALGRLLLAEPEDQLAEVRDRMLRALGSSTVLAATVPELATLLKVSPELGEPMTAQVRAQRGAVEILRAVASRKRPVVFFVDDLQWAGRTPLGIVDLVLGGEQQVEGLLLVGAYREGEVDAAHPLAPMLARWRRQSVGPRQIRLGNLAPASQAALVADLLRLAPRPAARLAQMIAPSAGGNPYDTVQLLNALRHEGLLTFGEAGWRWDEAALRRRLACVDVTGLLAARVAALPRTSRQLLAIMACLAGRVELPVLQVATGLEAGEVERRLAPAFADGLLVLESDGPQSARFHHDRAQESILGSLSPQARRATQLRLARRLADRPELFAMAAEQYLSVADAVHAAPERQLMVRLFQQAADQARVLSNYPLVERFLTAAATLIGPTDTNQLITVRTGRHAALYSLGRLEEADEEYQTISRLCTHPAQRTPATVVQVSSLTNRVRGGEAIRLGLDQLRQLGLAVPDRDHLDAEIDRRLDTLYRWIDQTSESDDLRRPRITDRSQLGAIRLVDRLLTPAYFFDRPVQEWLAVQALQMWKRLGPDRTLVLPASTIMHVITARRQDYRTAHRIMRRILAVAQTRGYEPDLWQAQFLYVVGAGHWFASLEDNLPVARRALEGLLQAGELQNACWSHGVLLFYLLDCAPSLKDFDAEADAALAFAARTGNSLAEETFRTCRRLTRMLRGDIVASVADEAAQLNMLAANPYATAHLHLTRALAAAILDHPAELERHTAAAMPLFSARTELYTVATARLLRALSLAGQARSTEPGRYEAMVAELDEWVAWLAARATDAPVNFLHLLRLVEAERAWAVGDFHEAVYTFDVAQREASTRARPWHRALIAERAARFFLAHGMQHTGRTLLAEARHHYADWGATAKVSQLDWAYPILRAEPARAQPATQPPVEAAVSQPTVTTGTIDLLGIVAASQALSSKTSTNGLRAEVVGILSAMTGATSVHLLLRNHEGEDGWTVPVGDSSNISLDEAGRRRLLPPSAIRYAERTHEPLVIADATRDDRFHRDPYLTDLDRCSLLAIPIMIRGELRAMLLLENRMIRSAFTTERLEGIMLIAGQLAVSLENAMVYTSLEREVAERTRQLAAANQRLEHLSITDPLTGLANRRRLDEILDAEWHRARHQATPLALAMIDIDHFKSYNDRHGHTAGDLCLQRVATCLTDNTRDTDLTARYGGEEFVTVMPGADLDTARRTAERLRTAIEELAQPHPIPPDQIVTISIGVTSTTPAPDDDVKTLVDLADAALYQAKNSGRNRVEVASPRPTS</sequence>
<dbReference type="InterPro" id="IPR041664">
    <property type="entry name" value="AAA_16"/>
</dbReference>
<dbReference type="PROSITE" id="PS50011">
    <property type="entry name" value="PROTEIN_KINASE_DOM"/>
    <property type="match status" value="1"/>
</dbReference>
<dbReference type="Gene3D" id="3.30.70.270">
    <property type="match status" value="1"/>
</dbReference>
<dbReference type="SMART" id="SM00065">
    <property type="entry name" value="GAF"/>
    <property type="match status" value="1"/>
</dbReference>
<dbReference type="InterPro" id="IPR029787">
    <property type="entry name" value="Nucleotide_cyclase"/>
</dbReference>
<dbReference type="SMART" id="SM00220">
    <property type="entry name" value="S_TKc"/>
    <property type="match status" value="1"/>
</dbReference>
<dbReference type="SUPFAM" id="SSF55073">
    <property type="entry name" value="Nucleotide cyclase"/>
    <property type="match status" value="1"/>
</dbReference>
<evidence type="ECO:0000259" key="2">
    <source>
        <dbReference type="PROSITE" id="PS50011"/>
    </source>
</evidence>
<dbReference type="GO" id="GO:0004672">
    <property type="term" value="F:protein kinase activity"/>
    <property type="evidence" value="ECO:0007669"/>
    <property type="project" value="InterPro"/>
</dbReference>
<evidence type="ECO:0000259" key="3">
    <source>
        <dbReference type="PROSITE" id="PS50887"/>
    </source>
</evidence>
<dbReference type="PANTHER" id="PTHR43642">
    <property type="entry name" value="HYBRID SIGNAL TRANSDUCTION HISTIDINE KINASE G"/>
    <property type="match status" value="1"/>
</dbReference>
<dbReference type="Gene3D" id="1.10.510.10">
    <property type="entry name" value="Transferase(Phosphotransferase) domain 1"/>
    <property type="match status" value="1"/>
</dbReference>
<dbReference type="NCBIfam" id="TIGR00254">
    <property type="entry name" value="GGDEF"/>
    <property type="match status" value="1"/>
</dbReference>
<dbReference type="InterPro" id="IPR027417">
    <property type="entry name" value="P-loop_NTPase"/>
</dbReference>
<feature type="domain" description="GGDEF" evidence="3">
    <location>
        <begin position="1497"/>
        <end position="1632"/>
    </location>
</feature>
<accession>A0A937UPM2</accession>
<dbReference type="Proteomes" id="UP000604475">
    <property type="component" value="Unassembled WGS sequence"/>
</dbReference>
<dbReference type="InterPro" id="IPR011009">
    <property type="entry name" value="Kinase-like_dom_sf"/>
</dbReference>
<dbReference type="InterPro" id="IPR029016">
    <property type="entry name" value="GAF-like_dom_sf"/>
</dbReference>
<gene>
    <name evidence="4" type="ORF">I7412_19030</name>
</gene>
<dbReference type="FunFam" id="3.30.70.270:FF:000001">
    <property type="entry name" value="Diguanylate cyclase domain protein"/>
    <property type="match status" value="1"/>
</dbReference>